<accession>A0ABP7A9V7</accession>
<evidence type="ECO:0000313" key="3">
    <source>
        <dbReference type="Proteomes" id="UP001500630"/>
    </source>
</evidence>
<feature type="chain" id="PRO_5046257642" evidence="1">
    <location>
        <begin position="26"/>
        <end position="303"/>
    </location>
</feature>
<reference evidence="3" key="1">
    <citation type="journal article" date="2019" name="Int. J. Syst. Evol. Microbiol.">
        <title>The Global Catalogue of Microorganisms (GCM) 10K type strain sequencing project: providing services to taxonomists for standard genome sequencing and annotation.</title>
        <authorList>
            <consortium name="The Broad Institute Genomics Platform"/>
            <consortium name="The Broad Institute Genome Sequencing Center for Infectious Disease"/>
            <person name="Wu L."/>
            <person name="Ma J."/>
        </authorList>
    </citation>
    <scope>NUCLEOTIDE SEQUENCE [LARGE SCALE GENOMIC DNA]</scope>
    <source>
        <strain evidence="3">JCM 17326</strain>
    </source>
</reference>
<sequence>MNSSRKAILAAALLAAGVPALTLQAAPAQAAAAGGIILVTSPLTAPNLVARKTAVAMCPASHPQILSGGGRTREIFGGSRAVLTALWPVRAQFLPHSDGYQVEAKAPSQNGIGPWQLRAFAICSKRYPQEHIHPAQLTQGPESTLPPFRAGEVACNPGKRVVGAGARTNDDMPGGAASHAGLQRMWTPPQSRTLVQGTTRQEAGPNAGPWMHEVWANCVSDAPIPGLEVKQHWSPVGTQTTITCPPGTFVHGLGGGAKFTDQGSVHINDLYPTPDLRTVKLTMTRHPASGMWVQALCAKRTLR</sequence>
<dbReference type="InterPro" id="IPR006311">
    <property type="entry name" value="TAT_signal"/>
</dbReference>
<evidence type="ECO:0000256" key="1">
    <source>
        <dbReference type="SAM" id="SignalP"/>
    </source>
</evidence>
<dbReference type="PROSITE" id="PS51318">
    <property type="entry name" value="TAT"/>
    <property type="match status" value="1"/>
</dbReference>
<dbReference type="Proteomes" id="UP001500630">
    <property type="component" value="Unassembled WGS sequence"/>
</dbReference>
<gene>
    <name evidence="2" type="ORF">GCM10022419_136230</name>
</gene>
<evidence type="ECO:0000313" key="2">
    <source>
        <dbReference type="EMBL" id="GAA3627852.1"/>
    </source>
</evidence>
<comment type="caution">
    <text evidence="2">The sequence shown here is derived from an EMBL/GenBank/DDBJ whole genome shotgun (WGS) entry which is preliminary data.</text>
</comment>
<proteinExistence type="predicted"/>
<dbReference type="EMBL" id="BAABDQ010000100">
    <property type="protein sequence ID" value="GAA3627852.1"/>
    <property type="molecule type" value="Genomic_DNA"/>
</dbReference>
<dbReference type="RefSeq" id="WP_345581367.1">
    <property type="nucleotide sequence ID" value="NZ_BAABDQ010000100.1"/>
</dbReference>
<name>A0ABP7A9V7_9ACTN</name>
<keyword evidence="3" id="KW-1185">Reference proteome</keyword>
<keyword evidence="1" id="KW-0732">Signal</keyword>
<protein>
    <submittedName>
        <fullName evidence="2">Uncharacterized protein</fullName>
    </submittedName>
</protein>
<organism evidence="2 3">
    <name type="scientific">Nonomuraea rosea</name>
    <dbReference type="NCBI Taxonomy" id="638574"/>
    <lineage>
        <taxon>Bacteria</taxon>
        <taxon>Bacillati</taxon>
        <taxon>Actinomycetota</taxon>
        <taxon>Actinomycetes</taxon>
        <taxon>Streptosporangiales</taxon>
        <taxon>Streptosporangiaceae</taxon>
        <taxon>Nonomuraea</taxon>
    </lineage>
</organism>
<feature type="signal peptide" evidence="1">
    <location>
        <begin position="1"/>
        <end position="25"/>
    </location>
</feature>